<evidence type="ECO:0000256" key="3">
    <source>
        <dbReference type="ARBA" id="ARBA00023163"/>
    </source>
</evidence>
<dbReference type="GO" id="GO:0003677">
    <property type="term" value="F:DNA binding"/>
    <property type="evidence" value="ECO:0007669"/>
    <property type="project" value="UniProtKB-KW"/>
</dbReference>
<dbReference type="Pfam" id="PF01614">
    <property type="entry name" value="IclR_C"/>
    <property type="match status" value="1"/>
</dbReference>
<dbReference type="Pfam" id="PF09339">
    <property type="entry name" value="HTH_IclR"/>
    <property type="match status" value="1"/>
</dbReference>
<name>A0A1H2LG69_9ACTN</name>
<evidence type="ECO:0000313" key="8">
    <source>
        <dbReference type="Proteomes" id="UP000183180"/>
    </source>
</evidence>
<evidence type="ECO:0000256" key="1">
    <source>
        <dbReference type="ARBA" id="ARBA00023015"/>
    </source>
</evidence>
<dbReference type="InterPro" id="IPR036388">
    <property type="entry name" value="WH-like_DNA-bd_sf"/>
</dbReference>
<dbReference type="InterPro" id="IPR014757">
    <property type="entry name" value="Tscrpt_reg_IclR_C"/>
</dbReference>
<evidence type="ECO:0000259" key="6">
    <source>
        <dbReference type="PROSITE" id="PS51078"/>
    </source>
</evidence>
<gene>
    <name evidence="7" type="ORF">SAMN04488548_136241</name>
</gene>
<proteinExistence type="predicted"/>
<protein>
    <submittedName>
        <fullName evidence="7">DNA-binding transcriptional regulator, IclR family</fullName>
    </submittedName>
</protein>
<dbReference type="PANTHER" id="PTHR30136">
    <property type="entry name" value="HELIX-TURN-HELIX TRANSCRIPTIONAL REGULATOR, ICLR FAMILY"/>
    <property type="match status" value="1"/>
</dbReference>
<keyword evidence="1" id="KW-0805">Transcription regulation</keyword>
<evidence type="ECO:0000256" key="2">
    <source>
        <dbReference type="ARBA" id="ARBA00023125"/>
    </source>
</evidence>
<dbReference type="InterPro" id="IPR029016">
    <property type="entry name" value="GAF-like_dom_sf"/>
</dbReference>
<dbReference type="AlphaFoldDB" id="A0A1H2LG69"/>
<dbReference type="SUPFAM" id="SSF46785">
    <property type="entry name" value="Winged helix' DNA-binding domain"/>
    <property type="match status" value="1"/>
</dbReference>
<dbReference type="InterPro" id="IPR036390">
    <property type="entry name" value="WH_DNA-bd_sf"/>
</dbReference>
<dbReference type="PANTHER" id="PTHR30136:SF24">
    <property type="entry name" value="HTH-TYPE TRANSCRIPTIONAL REPRESSOR ALLR"/>
    <property type="match status" value="1"/>
</dbReference>
<keyword evidence="2 7" id="KW-0238">DNA-binding</keyword>
<sequence>MDTNARRLRPVDRSCGDDSAPAGEKPPVSEIRRLVEKPTYMIGSVHNALVLLTEIRDQGGLRLRDAARELGVAESTAHRLLSTLAYHGFVRQEADRRYVAGPQMGIQPALAGIQRAVRDASLPELDRITRATNETANVMVRTGSLVRTVASVESTRLLRIGSRLGHVTEAHRAAGGRVMLAELDDESIAALDLDSPLPEGFSRVLAMARERGYATSINEVEDGLSSIAVAIHHDGEAVGALVLLLPSTRFPFGAEGRLVKHLAHTVTRIENRLLRDFSS</sequence>
<dbReference type="Proteomes" id="UP000183180">
    <property type="component" value="Unassembled WGS sequence"/>
</dbReference>
<dbReference type="GO" id="GO:0045892">
    <property type="term" value="P:negative regulation of DNA-templated transcription"/>
    <property type="evidence" value="ECO:0007669"/>
    <property type="project" value="TreeGrafter"/>
</dbReference>
<dbReference type="SUPFAM" id="SSF55781">
    <property type="entry name" value="GAF domain-like"/>
    <property type="match status" value="1"/>
</dbReference>
<evidence type="ECO:0000259" key="5">
    <source>
        <dbReference type="PROSITE" id="PS51077"/>
    </source>
</evidence>
<dbReference type="Gene3D" id="3.30.450.40">
    <property type="match status" value="1"/>
</dbReference>
<dbReference type="PROSITE" id="PS51078">
    <property type="entry name" value="ICLR_ED"/>
    <property type="match status" value="1"/>
</dbReference>
<organism evidence="7 8">
    <name type="scientific">Gordonia westfalica</name>
    <dbReference type="NCBI Taxonomy" id="158898"/>
    <lineage>
        <taxon>Bacteria</taxon>
        <taxon>Bacillati</taxon>
        <taxon>Actinomycetota</taxon>
        <taxon>Actinomycetes</taxon>
        <taxon>Mycobacteriales</taxon>
        <taxon>Gordoniaceae</taxon>
        <taxon>Gordonia</taxon>
    </lineage>
</organism>
<accession>A0A1H2LG69</accession>
<dbReference type="Gene3D" id="1.10.10.10">
    <property type="entry name" value="Winged helix-like DNA-binding domain superfamily/Winged helix DNA-binding domain"/>
    <property type="match status" value="1"/>
</dbReference>
<dbReference type="STRING" id="158898.SAMN04488548_136241"/>
<dbReference type="RefSeq" id="WP_099047929.1">
    <property type="nucleotide sequence ID" value="NZ_FNLM01000036.1"/>
</dbReference>
<dbReference type="SMART" id="SM00346">
    <property type="entry name" value="HTH_ICLR"/>
    <property type="match status" value="1"/>
</dbReference>
<dbReference type="PROSITE" id="PS51077">
    <property type="entry name" value="HTH_ICLR"/>
    <property type="match status" value="1"/>
</dbReference>
<reference evidence="7 8" key="1">
    <citation type="submission" date="2016-10" db="EMBL/GenBank/DDBJ databases">
        <authorList>
            <person name="de Groot N.N."/>
        </authorList>
    </citation>
    <scope>NUCLEOTIDE SEQUENCE [LARGE SCALE GENOMIC DNA]</scope>
    <source>
        <strain evidence="7 8">DSM 44215</strain>
    </source>
</reference>
<feature type="domain" description="IclR-ED" evidence="6">
    <location>
        <begin position="104"/>
        <end position="279"/>
    </location>
</feature>
<dbReference type="EMBL" id="FNLM01000036">
    <property type="protein sequence ID" value="SDU79581.1"/>
    <property type="molecule type" value="Genomic_DNA"/>
</dbReference>
<dbReference type="InterPro" id="IPR005471">
    <property type="entry name" value="Tscrpt_reg_IclR_N"/>
</dbReference>
<dbReference type="GO" id="GO:0003700">
    <property type="term" value="F:DNA-binding transcription factor activity"/>
    <property type="evidence" value="ECO:0007669"/>
    <property type="project" value="TreeGrafter"/>
</dbReference>
<evidence type="ECO:0000313" key="7">
    <source>
        <dbReference type="EMBL" id="SDU79581.1"/>
    </source>
</evidence>
<feature type="region of interest" description="Disordered" evidence="4">
    <location>
        <begin position="1"/>
        <end position="27"/>
    </location>
</feature>
<evidence type="ECO:0000256" key="4">
    <source>
        <dbReference type="SAM" id="MobiDB-lite"/>
    </source>
</evidence>
<keyword evidence="3" id="KW-0804">Transcription</keyword>
<feature type="domain" description="HTH iclR-type" evidence="5">
    <location>
        <begin position="42"/>
        <end position="102"/>
    </location>
</feature>
<dbReference type="InterPro" id="IPR050707">
    <property type="entry name" value="HTH_MetabolicPath_Reg"/>
</dbReference>
<dbReference type="OrthoDB" id="7274111at2"/>